<protein>
    <submittedName>
        <fullName evidence="1">Uncharacterized protein</fullName>
    </submittedName>
</protein>
<dbReference type="PROSITE" id="PS51257">
    <property type="entry name" value="PROKAR_LIPOPROTEIN"/>
    <property type="match status" value="1"/>
</dbReference>
<proteinExistence type="predicted"/>
<dbReference type="RefSeq" id="WP_144248454.1">
    <property type="nucleotide sequence ID" value="NZ_VLPK01000002.1"/>
</dbReference>
<keyword evidence="2" id="KW-1185">Reference proteome</keyword>
<evidence type="ECO:0000313" key="1">
    <source>
        <dbReference type="EMBL" id="TSJ40416.1"/>
    </source>
</evidence>
<evidence type="ECO:0000313" key="2">
    <source>
        <dbReference type="Proteomes" id="UP000318733"/>
    </source>
</evidence>
<organism evidence="1 2">
    <name type="scientific">Mucilaginibacter corticis</name>
    <dbReference type="NCBI Taxonomy" id="2597670"/>
    <lineage>
        <taxon>Bacteria</taxon>
        <taxon>Pseudomonadati</taxon>
        <taxon>Bacteroidota</taxon>
        <taxon>Sphingobacteriia</taxon>
        <taxon>Sphingobacteriales</taxon>
        <taxon>Sphingobacteriaceae</taxon>
        <taxon>Mucilaginibacter</taxon>
    </lineage>
</organism>
<dbReference type="Proteomes" id="UP000318733">
    <property type="component" value="Unassembled WGS sequence"/>
</dbReference>
<accession>A0A556MKJ0</accession>
<sequence length="264" mass="28395">MKKLTFTMLAAILAFFIIQGCNKDMQPVISASKIKAEKLEVKVGELDTFVYTGATNTDSVKWTITPINTSIGTKANVARIVFNKVGIYVVTAGKAGEVPSRIAIKVDPADPIIPPVDTVKTPADTTTYVPLTGDKITLSFSAGRNVNGGDTVVFNLSAITTNTYCSRGVLQYQYNRPTVNGVVGYKVDFLNVREPKVCSNTPDVPMAVSNIGGVRLAVGSYPLIITLNGTTYTGSIVVSETQVTIDWNYTTGVVMPYKVLDRPL</sequence>
<reference evidence="1 2" key="1">
    <citation type="submission" date="2019-07" db="EMBL/GenBank/DDBJ databases">
        <authorList>
            <person name="Huq M.A."/>
        </authorList>
    </citation>
    <scope>NUCLEOTIDE SEQUENCE [LARGE SCALE GENOMIC DNA]</scope>
    <source>
        <strain evidence="1 2">MAH-19</strain>
    </source>
</reference>
<dbReference type="OrthoDB" id="792662at2"/>
<dbReference type="EMBL" id="VLPK01000002">
    <property type="protein sequence ID" value="TSJ40416.1"/>
    <property type="molecule type" value="Genomic_DNA"/>
</dbReference>
<gene>
    <name evidence="1" type="ORF">FO440_11700</name>
</gene>
<name>A0A556MKJ0_9SPHI</name>
<dbReference type="AlphaFoldDB" id="A0A556MKJ0"/>
<comment type="caution">
    <text evidence="1">The sequence shown here is derived from an EMBL/GenBank/DDBJ whole genome shotgun (WGS) entry which is preliminary data.</text>
</comment>